<dbReference type="AlphaFoldDB" id="A0A127M9Z0"/>
<accession>A0A127M9Z0</accession>
<dbReference type="GO" id="GO:0003677">
    <property type="term" value="F:DNA binding"/>
    <property type="evidence" value="ECO:0007669"/>
    <property type="project" value="UniProtKB-KW"/>
</dbReference>
<organism evidence="5 6">
    <name type="scientific">Zhongshania aliphaticivorans</name>
    <dbReference type="NCBI Taxonomy" id="1470434"/>
    <lineage>
        <taxon>Bacteria</taxon>
        <taxon>Pseudomonadati</taxon>
        <taxon>Pseudomonadota</taxon>
        <taxon>Gammaproteobacteria</taxon>
        <taxon>Cellvibrionales</taxon>
        <taxon>Spongiibacteraceae</taxon>
        <taxon>Zhongshania</taxon>
    </lineage>
</organism>
<evidence type="ECO:0000313" key="6">
    <source>
        <dbReference type="Proteomes" id="UP000074119"/>
    </source>
</evidence>
<protein>
    <recommendedName>
        <fullName evidence="4">Type I restriction modification DNA specificity domain-containing protein</fullName>
    </recommendedName>
</protein>
<name>A0A127M9Z0_9GAMM</name>
<dbReference type="STRING" id="1470434.AZF00_17940"/>
<dbReference type="PANTHER" id="PTHR30408:SF12">
    <property type="entry name" value="TYPE I RESTRICTION ENZYME MJAVIII SPECIFICITY SUBUNIT"/>
    <property type="match status" value="1"/>
</dbReference>
<proteinExistence type="inferred from homology"/>
<dbReference type="InterPro" id="IPR044946">
    <property type="entry name" value="Restrct_endonuc_typeI_TRD_sf"/>
</dbReference>
<evidence type="ECO:0000256" key="2">
    <source>
        <dbReference type="ARBA" id="ARBA00022747"/>
    </source>
</evidence>
<dbReference type="Pfam" id="PF01420">
    <property type="entry name" value="Methylase_S"/>
    <property type="match status" value="1"/>
</dbReference>
<evidence type="ECO:0000256" key="1">
    <source>
        <dbReference type="ARBA" id="ARBA00010923"/>
    </source>
</evidence>
<sequence>METILDHRGKTPKKLGGNWTDSENGVIALSAKLVKGGKLRNLEKANKVDRALFDKWMSAKLKDGDILMTSEAPAGEFYFIHGKTDYCMSQRLFAIRANQRLLVPSYLYYELSKGHGYSQILGSLSGSTVFGIRQDVLRTIKVVIPDFNLQQRFDESVLPQLTQIKNFDQENVELEKLRDWLLPMLMNGQVTVKD</sequence>
<dbReference type="Proteomes" id="UP000074119">
    <property type="component" value="Chromosome"/>
</dbReference>
<dbReference type="Gene3D" id="3.90.220.20">
    <property type="entry name" value="DNA methylase specificity domains"/>
    <property type="match status" value="1"/>
</dbReference>
<evidence type="ECO:0000259" key="4">
    <source>
        <dbReference type="Pfam" id="PF01420"/>
    </source>
</evidence>
<keyword evidence="2" id="KW-0680">Restriction system</keyword>
<keyword evidence="3" id="KW-0238">DNA-binding</keyword>
<dbReference type="GO" id="GO:0009307">
    <property type="term" value="P:DNA restriction-modification system"/>
    <property type="evidence" value="ECO:0007669"/>
    <property type="project" value="UniProtKB-KW"/>
</dbReference>
<evidence type="ECO:0000313" key="5">
    <source>
        <dbReference type="EMBL" id="AMO70067.1"/>
    </source>
</evidence>
<dbReference type="RefSeq" id="WP_008252833.1">
    <property type="nucleotide sequence ID" value="NZ_CP014544.1"/>
</dbReference>
<dbReference type="InterPro" id="IPR000055">
    <property type="entry name" value="Restrct_endonuc_typeI_TRD"/>
</dbReference>
<dbReference type="EMBL" id="CP014544">
    <property type="protein sequence ID" value="AMO70067.1"/>
    <property type="molecule type" value="Genomic_DNA"/>
</dbReference>
<dbReference type="InterPro" id="IPR052021">
    <property type="entry name" value="Type-I_RS_S_subunit"/>
</dbReference>
<dbReference type="PANTHER" id="PTHR30408">
    <property type="entry name" value="TYPE-1 RESTRICTION ENZYME ECOKI SPECIFICITY PROTEIN"/>
    <property type="match status" value="1"/>
</dbReference>
<dbReference type="KEGG" id="zal:AZF00_17940"/>
<reference evidence="5 6" key="1">
    <citation type="submission" date="2015-12" db="EMBL/GenBank/DDBJ databases">
        <authorList>
            <person name="Shamseldin A."/>
            <person name="Moawad H."/>
            <person name="Abd El-Rahim W.M."/>
            <person name="Sadowsky M.J."/>
        </authorList>
    </citation>
    <scope>NUCLEOTIDE SEQUENCE [LARGE SCALE GENOMIC DNA]</scope>
    <source>
        <strain evidence="5 6">SM2</strain>
    </source>
</reference>
<evidence type="ECO:0000256" key="3">
    <source>
        <dbReference type="ARBA" id="ARBA00023125"/>
    </source>
</evidence>
<feature type="domain" description="Type I restriction modification DNA specificity" evidence="4">
    <location>
        <begin position="9"/>
        <end position="152"/>
    </location>
</feature>
<gene>
    <name evidence="5" type="ORF">AZF00_17940</name>
</gene>
<comment type="similarity">
    <text evidence="1">Belongs to the type-I restriction system S methylase family.</text>
</comment>
<dbReference type="SUPFAM" id="SSF116734">
    <property type="entry name" value="DNA methylase specificity domain"/>
    <property type="match status" value="1"/>
</dbReference>